<dbReference type="RefSeq" id="WP_105726453.1">
    <property type="nucleotide sequence ID" value="NZ_PVBS01000002.1"/>
</dbReference>
<protein>
    <recommendedName>
        <fullName evidence="3">DUF4302 domain-containing protein</fullName>
    </recommendedName>
</protein>
<evidence type="ECO:0000313" key="2">
    <source>
        <dbReference type="Proteomes" id="UP000238642"/>
    </source>
</evidence>
<accession>A0A2S9JMN8</accession>
<dbReference type="PROSITE" id="PS51257">
    <property type="entry name" value="PROKAR_LIPOPROTEIN"/>
    <property type="match status" value="1"/>
</dbReference>
<dbReference type="InterPro" id="IPR025396">
    <property type="entry name" value="DUF4302"/>
</dbReference>
<organism evidence="1 2">
    <name type="scientific">Sphingobacterium gobiense</name>
    <dbReference type="NCBI Taxonomy" id="1382456"/>
    <lineage>
        <taxon>Bacteria</taxon>
        <taxon>Pseudomonadati</taxon>
        <taxon>Bacteroidota</taxon>
        <taxon>Sphingobacteriia</taxon>
        <taxon>Sphingobacteriales</taxon>
        <taxon>Sphingobacteriaceae</taxon>
        <taxon>Sphingobacterium</taxon>
    </lineage>
</organism>
<proteinExistence type="predicted"/>
<evidence type="ECO:0000313" key="1">
    <source>
        <dbReference type="EMBL" id="PRD54259.1"/>
    </source>
</evidence>
<evidence type="ECO:0008006" key="3">
    <source>
        <dbReference type="Google" id="ProtNLM"/>
    </source>
</evidence>
<dbReference type="EMBL" id="PVBS01000002">
    <property type="protein sequence ID" value="PRD54259.1"/>
    <property type="molecule type" value="Genomic_DNA"/>
</dbReference>
<dbReference type="AlphaFoldDB" id="A0A2S9JMN8"/>
<dbReference type="Proteomes" id="UP000238642">
    <property type="component" value="Unassembled WGS sequence"/>
</dbReference>
<keyword evidence="2" id="KW-1185">Reference proteome</keyword>
<dbReference type="OrthoDB" id="1150854at2"/>
<sequence length="443" mass="49101">MKLKYSIFAFLLPVLLFSGCKREEDPIFDQNASSKMTEAIAHAYEVLQGNSEGWVMKFYPSDNQEFGGYTIFTKFTSNAEVVVASDAVEAPEISTYAVVHDSGPVLTFNGYNKAIHWFSEPGMDNGGVFTDPNEGIGADDTGMKGDFEFIVLAATPDSVVLKGKKSGTEVVMFPLGANEFEQQASLYREAAIRFSQFGVFKLEDASGEMLDLPYSSPIRIFRNPKDASGKQMSFRVVPDGLDFYEEQEMEGVTFKILKFVEPTSAYPYGYYTNDNTTFKIVPDVTPLNLWFVSKEWYMAYSKVGPTGRAYWDNARMTLESNGLQLNEFSIGSIAGLSGVTSYLLNNYTIGGLITHNLVPVPGTTDQVRISLAGSIYTYTGMTFGVAYWNAGLNQFTTPFNNRTFVITTLDALDRPKSILLTDTQIATNTFELTLDAITDPFNN</sequence>
<reference evidence="1 2" key="1">
    <citation type="submission" date="2018-02" db="EMBL/GenBank/DDBJ databases">
        <title>The draft genome of Sphingobacterium gobiense H7.</title>
        <authorList>
            <person name="Li L."/>
            <person name="Liu L."/>
            <person name="Zhang X."/>
            <person name="Wang T."/>
            <person name="Liang L."/>
        </authorList>
    </citation>
    <scope>NUCLEOTIDE SEQUENCE [LARGE SCALE GENOMIC DNA]</scope>
    <source>
        <strain evidence="1 2">ACCC 05757</strain>
    </source>
</reference>
<name>A0A2S9JMN8_9SPHI</name>
<dbReference type="Pfam" id="PF14135">
    <property type="entry name" value="DUF4302"/>
    <property type="match status" value="1"/>
</dbReference>
<gene>
    <name evidence="1" type="ORF">C5749_12345</name>
</gene>
<comment type="caution">
    <text evidence="1">The sequence shown here is derived from an EMBL/GenBank/DDBJ whole genome shotgun (WGS) entry which is preliminary data.</text>
</comment>